<feature type="region of interest" description="Disordered" evidence="1">
    <location>
        <begin position="1"/>
        <end position="31"/>
    </location>
</feature>
<comment type="caution">
    <text evidence="2">The sequence shown here is derived from an EMBL/GenBank/DDBJ whole genome shotgun (WGS) entry which is preliminary data.</text>
</comment>
<keyword evidence="3" id="KW-1185">Reference proteome</keyword>
<sequence length="100" mass="11304">MPQMKMAAKPSRSERPPSSSSSNEEDPQTKRIDRCSVLIGKNVNLALFTFDVPSFNIENLFIGMGWVHILTLNDKVYPAIVKYFYTKMNFSSGIGYYVSS</sequence>
<dbReference type="AlphaFoldDB" id="A0ABD1SCT5"/>
<evidence type="ECO:0000313" key="2">
    <source>
        <dbReference type="EMBL" id="KAL2498573.1"/>
    </source>
</evidence>
<gene>
    <name evidence="2" type="ORF">Adt_24123</name>
</gene>
<proteinExistence type="predicted"/>
<name>A0ABD1SCT5_9LAMI</name>
<reference evidence="3" key="1">
    <citation type="submission" date="2024-07" db="EMBL/GenBank/DDBJ databases">
        <title>Two chromosome-level genome assemblies of Korean endemic species Abeliophyllum distichum and Forsythia ovata (Oleaceae).</title>
        <authorList>
            <person name="Jang H."/>
        </authorList>
    </citation>
    <scope>NUCLEOTIDE SEQUENCE [LARGE SCALE GENOMIC DNA]</scope>
</reference>
<organism evidence="2 3">
    <name type="scientific">Abeliophyllum distichum</name>
    <dbReference type="NCBI Taxonomy" id="126358"/>
    <lineage>
        <taxon>Eukaryota</taxon>
        <taxon>Viridiplantae</taxon>
        <taxon>Streptophyta</taxon>
        <taxon>Embryophyta</taxon>
        <taxon>Tracheophyta</taxon>
        <taxon>Spermatophyta</taxon>
        <taxon>Magnoliopsida</taxon>
        <taxon>eudicotyledons</taxon>
        <taxon>Gunneridae</taxon>
        <taxon>Pentapetalae</taxon>
        <taxon>asterids</taxon>
        <taxon>lamiids</taxon>
        <taxon>Lamiales</taxon>
        <taxon>Oleaceae</taxon>
        <taxon>Forsythieae</taxon>
        <taxon>Abeliophyllum</taxon>
    </lineage>
</organism>
<dbReference type="EMBL" id="JBFOLK010000007">
    <property type="protein sequence ID" value="KAL2498573.1"/>
    <property type="molecule type" value="Genomic_DNA"/>
</dbReference>
<evidence type="ECO:0000256" key="1">
    <source>
        <dbReference type="SAM" id="MobiDB-lite"/>
    </source>
</evidence>
<accession>A0ABD1SCT5</accession>
<dbReference type="Proteomes" id="UP001604336">
    <property type="component" value="Unassembled WGS sequence"/>
</dbReference>
<protein>
    <submittedName>
        <fullName evidence="2">Uncharacterized protein</fullName>
    </submittedName>
</protein>
<evidence type="ECO:0000313" key="3">
    <source>
        <dbReference type="Proteomes" id="UP001604336"/>
    </source>
</evidence>